<evidence type="ECO:0000313" key="3">
    <source>
        <dbReference type="Proteomes" id="UP000602647"/>
    </source>
</evidence>
<organism evidence="2 3">
    <name type="scientific">Zhenpiania hominis</name>
    <dbReference type="NCBI Taxonomy" id="2763644"/>
    <lineage>
        <taxon>Bacteria</taxon>
        <taxon>Bacillati</taxon>
        <taxon>Bacillota</taxon>
        <taxon>Clostridia</taxon>
        <taxon>Peptostreptococcales</taxon>
        <taxon>Anaerovoracaceae</taxon>
        <taxon>Zhenpiania</taxon>
    </lineage>
</organism>
<reference evidence="2" key="1">
    <citation type="submission" date="2020-08" db="EMBL/GenBank/DDBJ databases">
        <title>Genome public.</title>
        <authorList>
            <person name="Liu C."/>
            <person name="Sun Q."/>
        </authorList>
    </citation>
    <scope>NUCLEOTIDE SEQUENCE</scope>
    <source>
        <strain evidence="2">BX12</strain>
    </source>
</reference>
<protein>
    <submittedName>
        <fullName evidence="2">DUF4097 family beta strand repeat protein</fullName>
    </submittedName>
</protein>
<sequence length="286" mass="30586">MCKKMKVFLLICGIVVGIGVIFSVAGLAAGGIQGLARIQEKVPWISFGPEKMQSQSYECQPFSSVDLSSGAGDVRFAESNSWRVEVLYAQRRGAPSVEVKNQTLIIKPSAENGKQVYLSFYNGSGEDEHITIYYPQGTKFDQIKADSDMGDITLGNVAAKSVQIETSAGDVELSEITADTFRLVSDMGDVDGTALNTKAADIQTNAGDLELSGTFSGTTNISCDMGDCTFSTQLSKETYTIEADADAGDCEVDGLEANGSYRVENPGAKNHLVARTNAGDLELHFQ</sequence>
<gene>
    <name evidence="2" type="ORF">H9L42_15310</name>
</gene>
<dbReference type="Proteomes" id="UP000602647">
    <property type="component" value="Unassembled WGS sequence"/>
</dbReference>
<keyword evidence="3" id="KW-1185">Reference proteome</keyword>
<accession>A0A923SS18</accession>
<evidence type="ECO:0000259" key="1">
    <source>
        <dbReference type="Pfam" id="PF13349"/>
    </source>
</evidence>
<dbReference type="Gene3D" id="2.160.20.120">
    <property type="match status" value="1"/>
</dbReference>
<dbReference type="AlphaFoldDB" id="A0A923SS18"/>
<comment type="caution">
    <text evidence="2">The sequence shown here is derived from an EMBL/GenBank/DDBJ whole genome shotgun (WGS) entry which is preliminary data.</text>
</comment>
<name>A0A923SS18_9FIRM</name>
<feature type="domain" description="DUF4097" evidence="1">
    <location>
        <begin position="64"/>
        <end position="262"/>
    </location>
</feature>
<dbReference type="Pfam" id="PF13349">
    <property type="entry name" value="DUF4097"/>
    <property type="match status" value="1"/>
</dbReference>
<dbReference type="RefSeq" id="WP_187304286.1">
    <property type="nucleotide sequence ID" value="NZ_CBCTQH010000008.1"/>
</dbReference>
<proteinExistence type="predicted"/>
<dbReference type="InterPro" id="IPR025164">
    <property type="entry name" value="Toastrack_DUF4097"/>
</dbReference>
<evidence type="ECO:0000313" key="2">
    <source>
        <dbReference type="EMBL" id="MBC6681190.1"/>
    </source>
</evidence>
<dbReference type="EMBL" id="JACRYT010000027">
    <property type="protein sequence ID" value="MBC6681190.1"/>
    <property type="molecule type" value="Genomic_DNA"/>
</dbReference>